<name>A0A922L9V2_DERFA</name>
<keyword evidence="9" id="KW-1185">Reference proteome</keyword>
<keyword evidence="8" id="KW-0675">Receptor</keyword>
<comment type="caution">
    <text evidence="8">The sequence shown here is derived from an EMBL/GenBank/DDBJ whole genome shotgun (WGS) entry which is preliminary data.</text>
</comment>
<comment type="subcellular location">
    <subcellularLocation>
        <location evidence="1">Membrane</location>
        <topology evidence="1">Multi-pass membrane protein</topology>
    </subcellularLocation>
</comment>
<evidence type="ECO:0000256" key="2">
    <source>
        <dbReference type="ARBA" id="ARBA00022692"/>
    </source>
</evidence>
<dbReference type="Pfam" id="PF03124">
    <property type="entry name" value="EXS"/>
    <property type="match status" value="1"/>
</dbReference>
<dbReference type="InterPro" id="IPR004342">
    <property type="entry name" value="EXS_C"/>
</dbReference>
<evidence type="ECO:0000256" key="1">
    <source>
        <dbReference type="ARBA" id="ARBA00004141"/>
    </source>
</evidence>
<sequence>MMIIWLFIIFYKAIPGDPSSSSFFYFWIAALVISSIYTYSWDVIMDWGLMNVRSTENCLLRNELVYSKPYYHMAYIGDFVGRTMWAFTISLNQVGNIDSDWLGTGVATIELFRRFVWNFFRLENEHLNNCGEFRAVRDISIAPITLNSINNHTNGFHKTGAIFKKKDKKNHKLRRSTNQYSIKRSQDDSKSSEVTLLMDTTRTISHKDYDKL</sequence>
<dbReference type="AlphaFoldDB" id="A0A922L9V2"/>
<feature type="chain" id="PRO_5038054805" evidence="6">
    <location>
        <begin position="17"/>
        <end position="212"/>
    </location>
</feature>
<accession>A0A922L9V2</accession>
<proteinExistence type="predicted"/>
<dbReference type="PROSITE" id="PS51380">
    <property type="entry name" value="EXS"/>
    <property type="match status" value="1"/>
</dbReference>
<evidence type="ECO:0000256" key="6">
    <source>
        <dbReference type="SAM" id="SignalP"/>
    </source>
</evidence>
<keyword evidence="2 5" id="KW-0812">Transmembrane</keyword>
<keyword evidence="6" id="KW-0732">Signal</keyword>
<evidence type="ECO:0000256" key="3">
    <source>
        <dbReference type="ARBA" id="ARBA00022989"/>
    </source>
</evidence>
<keyword evidence="4 5" id="KW-0472">Membrane</keyword>
<reference evidence="8" key="1">
    <citation type="submission" date="2013-05" db="EMBL/GenBank/DDBJ databases">
        <authorList>
            <person name="Yim A.K.Y."/>
            <person name="Chan T.F."/>
            <person name="Ji K.M."/>
            <person name="Liu X.Y."/>
            <person name="Zhou J.W."/>
            <person name="Li R.Q."/>
            <person name="Yang K.Y."/>
            <person name="Li J."/>
            <person name="Li M."/>
            <person name="Law P.T.W."/>
            <person name="Wu Y.L."/>
            <person name="Cai Z.L."/>
            <person name="Qin H."/>
            <person name="Bao Y."/>
            <person name="Leung R.K.K."/>
            <person name="Ng P.K.S."/>
            <person name="Zou J."/>
            <person name="Zhong X.J."/>
            <person name="Ran P.X."/>
            <person name="Zhong N.S."/>
            <person name="Liu Z.G."/>
            <person name="Tsui S.K.W."/>
        </authorList>
    </citation>
    <scope>NUCLEOTIDE SEQUENCE</scope>
    <source>
        <strain evidence="8">Derf</strain>
        <tissue evidence="8">Whole organism</tissue>
    </source>
</reference>
<dbReference type="PANTHER" id="PTHR10783:SF103">
    <property type="entry name" value="SOLUTE CARRIER FAMILY 53 MEMBER 1"/>
    <property type="match status" value="1"/>
</dbReference>
<evidence type="ECO:0000256" key="4">
    <source>
        <dbReference type="ARBA" id="ARBA00023136"/>
    </source>
</evidence>
<dbReference type="GO" id="GO:0016036">
    <property type="term" value="P:cellular response to phosphate starvation"/>
    <property type="evidence" value="ECO:0007669"/>
    <property type="project" value="TreeGrafter"/>
</dbReference>
<feature type="signal peptide" evidence="6">
    <location>
        <begin position="1"/>
        <end position="16"/>
    </location>
</feature>
<dbReference type="PANTHER" id="PTHR10783">
    <property type="entry name" value="XENOTROPIC AND POLYTROPIC RETROVIRUS RECEPTOR 1-RELATED"/>
    <property type="match status" value="1"/>
</dbReference>
<keyword evidence="3 5" id="KW-1133">Transmembrane helix</keyword>
<reference evidence="8" key="2">
    <citation type="journal article" date="2022" name="Res Sq">
        <title>Comparative Genomics Reveals Insights into the Divergent Evolution of Astigmatic Mites and Household Pest Adaptations.</title>
        <authorList>
            <person name="Xiong Q."/>
            <person name="Wan A.T.-Y."/>
            <person name="Liu X.-Y."/>
            <person name="Fung C.S.-H."/>
            <person name="Xiao X."/>
            <person name="Malainual N."/>
            <person name="Hou J."/>
            <person name="Wang L."/>
            <person name="Wang M."/>
            <person name="Yang K."/>
            <person name="Cui Y."/>
            <person name="Leung E."/>
            <person name="Nong W."/>
            <person name="Shin S.-K."/>
            <person name="Au S."/>
            <person name="Jeong K.Y."/>
            <person name="Chew F.T."/>
            <person name="Hui J."/>
            <person name="Leung T.F."/>
            <person name="Tungtrongchitr A."/>
            <person name="Zhong N."/>
            <person name="Liu Z."/>
            <person name="Tsui S."/>
        </authorList>
    </citation>
    <scope>NUCLEOTIDE SEQUENCE</scope>
    <source>
        <strain evidence="8">Derf</strain>
        <tissue evidence="8">Whole organism</tissue>
    </source>
</reference>
<gene>
    <name evidence="8" type="primary">XPR1_1</name>
    <name evidence="8" type="ORF">DERF_000080</name>
</gene>
<evidence type="ECO:0000313" key="9">
    <source>
        <dbReference type="Proteomes" id="UP000790347"/>
    </source>
</evidence>
<dbReference type="EMBL" id="ASGP02000001">
    <property type="protein sequence ID" value="KAH9525957.1"/>
    <property type="molecule type" value="Genomic_DNA"/>
</dbReference>
<organism evidence="8 9">
    <name type="scientific">Dermatophagoides farinae</name>
    <name type="common">American house dust mite</name>
    <dbReference type="NCBI Taxonomy" id="6954"/>
    <lineage>
        <taxon>Eukaryota</taxon>
        <taxon>Metazoa</taxon>
        <taxon>Ecdysozoa</taxon>
        <taxon>Arthropoda</taxon>
        <taxon>Chelicerata</taxon>
        <taxon>Arachnida</taxon>
        <taxon>Acari</taxon>
        <taxon>Acariformes</taxon>
        <taxon>Sarcoptiformes</taxon>
        <taxon>Astigmata</taxon>
        <taxon>Psoroptidia</taxon>
        <taxon>Analgoidea</taxon>
        <taxon>Pyroglyphidae</taxon>
        <taxon>Dermatophagoidinae</taxon>
        <taxon>Dermatophagoides</taxon>
    </lineage>
</organism>
<evidence type="ECO:0000313" key="8">
    <source>
        <dbReference type="EMBL" id="KAH9525957.1"/>
    </source>
</evidence>
<dbReference type="GO" id="GO:0005886">
    <property type="term" value="C:plasma membrane"/>
    <property type="evidence" value="ECO:0007669"/>
    <property type="project" value="TreeGrafter"/>
</dbReference>
<protein>
    <submittedName>
        <fullName evidence="8">Xenotropic and polytropic retrovirus receptor 1, variant 2</fullName>
    </submittedName>
</protein>
<dbReference type="GO" id="GO:0000822">
    <property type="term" value="F:inositol hexakisphosphate binding"/>
    <property type="evidence" value="ECO:0007669"/>
    <property type="project" value="TreeGrafter"/>
</dbReference>
<dbReference type="GO" id="GO:0006817">
    <property type="term" value="P:phosphate ion transport"/>
    <property type="evidence" value="ECO:0007669"/>
    <property type="project" value="TreeGrafter"/>
</dbReference>
<evidence type="ECO:0000259" key="7">
    <source>
        <dbReference type="PROSITE" id="PS51380"/>
    </source>
</evidence>
<dbReference type="Proteomes" id="UP000790347">
    <property type="component" value="Unassembled WGS sequence"/>
</dbReference>
<evidence type="ECO:0000256" key="5">
    <source>
        <dbReference type="SAM" id="Phobius"/>
    </source>
</evidence>
<feature type="transmembrane region" description="Helical" evidence="5">
    <location>
        <begin position="25"/>
        <end position="44"/>
    </location>
</feature>
<feature type="domain" description="EXS" evidence="7">
    <location>
        <begin position="1"/>
        <end position="154"/>
    </location>
</feature>
<dbReference type="GO" id="GO:0005794">
    <property type="term" value="C:Golgi apparatus"/>
    <property type="evidence" value="ECO:0007669"/>
    <property type="project" value="TreeGrafter"/>
</dbReference>